<evidence type="ECO:0000313" key="13">
    <source>
        <dbReference type="EnsemblProtists" id="EKX43520"/>
    </source>
</evidence>
<dbReference type="GeneID" id="17300064"/>
<evidence type="ECO:0000256" key="4">
    <source>
        <dbReference type="ARBA" id="ARBA00022660"/>
    </source>
</evidence>
<sequence>MAVIKSTGVDVRNLMYRMVFRRTSTTLIFVMGGAIAGEWALNKVFDDLWERANKGKLAHHQPWFQAK</sequence>
<evidence type="ECO:0000256" key="9">
    <source>
        <dbReference type="ARBA" id="ARBA00023128"/>
    </source>
</evidence>
<evidence type="ECO:0000256" key="1">
    <source>
        <dbReference type="ARBA" id="ARBA00004434"/>
    </source>
</evidence>
<organism evidence="12">
    <name type="scientific">Guillardia theta (strain CCMP2712)</name>
    <name type="common">Cryptophyte</name>
    <dbReference type="NCBI Taxonomy" id="905079"/>
    <lineage>
        <taxon>Eukaryota</taxon>
        <taxon>Cryptophyceae</taxon>
        <taxon>Pyrenomonadales</taxon>
        <taxon>Geminigeraceae</taxon>
        <taxon>Guillardia</taxon>
    </lineage>
</organism>
<gene>
    <name evidence="12" type="ORF">GUITHDRAFT_153289</name>
</gene>
<dbReference type="Gene3D" id="1.20.5.260">
    <property type="entry name" value="Cytochrome b-c1 complex subunit 9"/>
    <property type="match status" value="1"/>
</dbReference>
<dbReference type="InterPro" id="IPR036656">
    <property type="entry name" value="QCR9_sf"/>
</dbReference>
<dbReference type="GO" id="GO:0006122">
    <property type="term" value="P:mitochondrial electron transport, ubiquinol to cytochrome c"/>
    <property type="evidence" value="ECO:0007669"/>
    <property type="project" value="UniProtKB-UniRule"/>
</dbReference>
<keyword evidence="10 11" id="KW-0472">Membrane</keyword>
<evidence type="ECO:0000256" key="8">
    <source>
        <dbReference type="ARBA" id="ARBA00022989"/>
    </source>
</evidence>
<comment type="subunit">
    <text evidence="11">Component of the ubiquinol-cytochrome c oxidoreductase (cytochrome b-c1 complex, complex III, CIII), a multisubunit enzyme composed of 3 respiratory subunits cytochrome b, cytochrome c1 and Rieske protein, 2 core protein subunits, and additional low-molecular weight protein subunits.</text>
</comment>
<dbReference type="PaxDb" id="55529-EKX43520"/>
<evidence type="ECO:0000256" key="2">
    <source>
        <dbReference type="ARBA" id="ARBA00007856"/>
    </source>
</evidence>
<dbReference type="OrthoDB" id="44067at2759"/>
<protein>
    <recommendedName>
        <fullName evidence="11">Complex III subunit 9</fullName>
    </recommendedName>
</protein>
<evidence type="ECO:0000313" key="12">
    <source>
        <dbReference type="EMBL" id="EKX43520.1"/>
    </source>
</evidence>
<evidence type="ECO:0000256" key="6">
    <source>
        <dbReference type="ARBA" id="ARBA00022792"/>
    </source>
</evidence>
<dbReference type="InterPro" id="IPR008027">
    <property type="entry name" value="QCR9"/>
</dbReference>
<dbReference type="PANTHER" id="PTHR12980">
    <property type="entry name" value="UBIQUINOL-CYTOCHROME C REDUCTASE COMPLEX, SUBUNIT X"/>
    <property type="match status" value="1"/>
</dbReference>
<evidence type="ECO:0000256" key="10">
    <source>
        <dbReference type="ARBA" id="ARBA00023136"/>
    </source>
</evidence>
<dbReference type="EnsemblProtists" id="EKX43520">
    <property type="protein sequence ID" value="EKX43520"/>
    <property type="gene ID" value="GUITHDRAFT_153289"/>
</dbReference>
<proteinExistence type="inferred from homology"/>
<dbReference type="RefSeq" id="XP_005830500.1">
    <property type="nucleotide sequence ID" value="XM_005830443.1"/>
</dbReference>
<feature type="transmembrane region" description="Helical" evidence="11">
    <location>
        <begin position="20"/>
        <end position="41"/>
    </location>
</feature>
<keyword evidence="5 11" id="KW-0812">Transmembrane</keyword>
<evidence type="ECO:0000256" key="11">
    <source>
        <dbReference type="RuleBase" id="RU368056"/>
    </source>
</evidence>
<keyword evidence="14" id="KW-1185">Reference proteome</keyword>
<keyword evidence="6 11" id="KW-0999">Mitochondrion inner membrane</keyword>
<dbReference type="Pfam" id="PF05365">
    <property type="entry name" value="UCR_UQCRX_QCR9"/>
    <property type="match status" value="1"/>
</dbReference>
<accession>L1J607</accession>
<name>L1J607_GUITC</name>
<dbReference type="KEGG" id="gtt:GUITHDRAFT_153289"/>
<keyword evidence="9 11" id="KW-0496">Mitochondrion</keyword>
<comment type="similarity">
    <text evidence="2 11">Belongs to the UQCR10/QCR9 family.</text>
</comment>
<dbReference type="STRING" id="905079.L1J607"/>
<dbReference type="SUPFAM" id="SSF81514">
    <property type="entry name" value="Subunit X (non-heme 7 kDa protein) of cytochrome bc1 complex (Ubiquinol-cytochrome c reductase)"/>
    <property type="match status" value="1"/>
</dbReference>
<dbReference type="EMBL" id="JH993010">
    <property type="protein sequence ID" value="EKX43520.1"/>
    <property type="molecule type" value="Genomic_DNA"/>
</dbReference>
<keyword evidence="8 11" id="KW-1133">Transmembrane helix</keyword>
<comment type="subcellular location">
    <subcellularLocation>
        <location evidence="1 11">Mitochondrion inner membrane</location>
        <topology evidence="1 11">Single-pass membrane protein</topology>
    </subcellularLocation>
</comment>
<dbReference type="GO" id="GO:0045275">
    <property type="term" value="C:respiratory chain complex III"/>
    <property type="evidence" value="ECO:0007669"/>
    <property type="project" value="UniProtKB-UniRule"/>
</dbReference>
<dbReference type="PANTHER" id="PTHR12980:SF0">
    <property type="entry name" value="CYTOCHROME B-C1 COMPLEX SUBUNIT 9"/>
    <property type="match status" value="1"/>
</dbReference>
<dbReference type="AlphaFoldDB" id="L1J607"/>
<reference evidence="12 14" key="1">
    <citation type="journal article" date="2012" name="Nature">
        <title>Algal genomes reveal evolutionary mosaicism and the fate of nucleomorphs.</title>
        <authorList>
            <consortium name="DOE Joint Genome Institute"/>
            <person name="Curtis B.A."/>
            <person name="Tanifuji G."/>
            <person name="Burki F."/>
            <person name="Gruber A."/>
            <person name="Irimia M."/>
            <person name="Maruyama S."/>
            <person name="Arias M.C."/>
            <person name="Ball S.G."/>
            <person name="Gile G.H."/>
            <person name="Hirakawa Y."/>
            <person name="Hopkins J.F."/>
            <person name="Kuo A."/>
            <person name="Rensing S.A."/>
            <person name="Schmutz J."/>
            <person name="Symeonidi A."/>
            <person name="Elias M."/>
            <person name="Eveleigh R.J."/>
            <person name="Herman E.K."/>
            <person name="Klute M.J."/>
            <person name="Nakayama T."/>
            <person name="Obornik M."/>
            <person name="Reyes-Prieto A."/>
            <person name="Armbrust E.V."/>
            <person name="Aves S.J."/>
            <person name="Beiko R.G."/>
            <person name="Coutinho P."/>
            <person name="Dacks J.B."/>
            <person name="Durnford D.G."/>
            <person name="Fast N.M."/>
            <person name="Green B.R."/>
            <person name="Grisdale C.J."/>
            <person name="Hempel F."/>
            <person name="Henrissat B."/>
            <person name="Hoppner M.P."/>
            <person name="Ishida K."/>
            <person name="Kim E."/>
            <person name="Koreny L."/>
            <person name="Kroth P.G."/>
            <person name="Liu Y."/>
            <person name="Malik S.B."/>
            <person name="Maier U.G."/>
            <person name="McRose D."/>
            <person name="Mock T."/>
            <person name="Neilson J.A."/>
            <person name="Onodera N.T."/>
            <person name="Poole A.M."/>
            <person name="Pritham E.J."/>
            <person name="Richards T.A."/>
            <person name="Rocap G."/>
            <person name="Roy S.W."/>
            <person name="Sarai C."/>
            <person name="Schaack S."/>
            <person name="Shirato S."/>
            <person name="Slamovits C.H."/>
            <person name="Spencer D.F."/>
            <person name="Suzuki S."/>
            <person name="Worden A.Z."/>
            <person name="Zauner S."/>
            <person name="Barry K."/>
            <person name="Bell C."/>
            <person name="Bharti A.K."/>
            <person name="Crow J.A."/>
            <person name="Grimwood J."/>
            <person name="Kramer R."/>
            <person name="Lindquist E."/>
            <person name="Lucas S."/>
            <person name="Salamov A."/>
            <person name="McFadden G.I."/>
            <person name="Lane C.E."/>
            <person name="Keeling P.J."/>
            <person name="Gray M.W."/>
            <person name="Grigoriev I.V."/>
            <person name="Archibald J.M."/>
        </authorList>
    </citation>
    <scope>NUCLEOTIDE SEQUENCE</scope>
    <source>
        <strain evidence="12 14">CCMP2712</strain>
    </source>
</reference>
<keyword evidence="4 11" id="KW-0679">Respiratory chain</keyword>
<keyword evidence="7 11" id="KW-0249">Electron transport</keyword>
<dbReference type="HOGENOM" id="CLU_2817868_0_0_1"/>
<evidence type="ECO:0000313" key="14">
    <source>
        <dbReference type="Proteomes" id="UP000011087"/>
    </source>
</evidence>
<evidence type="ECO:0000256" key="7">
    <source>
        <dbReference type="ARBA" id="ARBA00022982"/>
    </source>
</evidence>
<keyword evidence="3 11" id="KW-0813">Transport</keyword>
<evidence type="ECO:0000256" key="5">
    <source>
        <dbReference type="ARBA" id="ARBA00022692"/>
    </source>
</evidence>
<dbReference type="GO" id="GO:0005743">
    <property type="term" value="C:mitochondrial inner membrane"/>
    <property type="evidence" value="ECO:0007669"/>
    <property type="project" value="UniProtKB-SubCell"/>
</dbReference>
<reference evidence="13" key="3">
    <citation type="submission" date="2015-06" db="UniProtKB">
        <authorList>
            <consortium name="EnsemblProtists"/>
        </authorList>
    </citation>
    <scope>IDENTIFICATION</scope>
</reference>
<comment type="function">
    <text evidence="11">Component of the ubiquinol-cytochrome c oxidoreductase, a multisubunit transmembrane complex that is part of the mitochondrial electron transport chain which drives oxidative phosphorylation. The complex plays an important role in the uptake of multiple carbon sources present in different host niches.</text>
</comment>
<reference evidence="14" key="2">
    <citation type="submission" date="2012-11" db="EMBL/GenBank/DDBJ databases">
        <authorList>
            <person name="Kuo A."/>
            <person name="Curtis B.A."/>
            <person name="Tanifuji G."/>
            <person name="Burki F."/>
            <person name="Gruber A."/>
            <person name="Irimia M."/>
            <person name="Maruyama S."/>
            <person name="Arias M.C."/>
            <person name="Ball S.G."/>
            <person name="Gile G.H."/>
            <person name="Hirakawa Y."/>
            <person name="Hopkins J.F."/>
            <person name="Rensing S.A."/>
            <person name="Schmutz J."/>
            <person name="Symeonidi A."/>
            <person name="Elias M."/>
            <person name="Eveleigh R.J."/>
            <person name="Herman E.K."/>
            <person name="Klute M.J."/>
            <person name="Nakayama T."/>
            <person name="Obornik M."/>
            <person name="Reyes-Prieto A."/>
            <person name="Armbrust E.V."/>
            <person name="Aves S.J."/>
            <person name="Beiko R.G."/>
            <person name="Coutinho P."/>
            <person name="Dacks J.B."/>
            <person name="Durnford D.G."/>
            <person name="Fast N.M."/>
            <person name="Green B.R."/>
            <person name="Grisdale C."/>
            <person name="Hempe F."/>
            <person name="Henrissat B."/>
            <person name="Hoppner M.P."/>
            <person name="Ishida K.-I."/>
            <person name="Kim E."/>
            <person name="Koreny L."/>
            <person name="Kroth P.G."/>
            <person name="Liu Y."/>
            <person name="Malik S.-B."/>
            <person name="Maier U.G."/>
            <person name="McRose D."/>
            <person name="Mock T."/>
            <person name="Neilson J.A."/>
            <person name="Onodera N.T."/>
            <person name="Poole A.M."/>
            <person name="Pritham E.J."/>
            <person name="Richards T.A."/>
            <person name="Rocap G."/>
            <person name="Roy S.W."/>
            <person name="Sarai C."/>
            <person name="Schaack S."/>
            <person name="Shirato S."/>
            <person name="Slamovits C.H."/>
            <person name="Spencer D.F."/>
            <person name="Suzuki S."/>
            <person name="Worden A.Z."/>
            <person name="Zauner S."/>
            <person name="Barry K."/>
            <person name="Bell C."/>
            <person name="Bharti A.K."/>
            <person name="Crow J.A."/>
            <person name="Grimwood J."/>
            <person name="Kramer R."/>
            <person name="Lindquist E."/>
            <person name="Lucas S."/>
            <person name="Salamov A."/>
            <person name="McFadden G.I."/>
            <person name="Lane C.E."/>
            <person name="Keeling P.J."/>
            <person name="Gray M.W."/>
            <person name="Grigoriev I.V."/>
            <person name="Archibald J.M."/>
        </authorList>
    </citation>
    <scope>NUCLEOTIDE SEQUENCE</scope>
    <source>
        <strain evidence="14">CCMP2712</strain>
    </source>
</reference>
<evidence type="ECO:0000256" key="3">
    <source>
        <dbReference type="ARBA" id="ARBA00022448"/>
    </source>
</evidence>
<dbReference type="Proteomes" id="UP000011087">
    <property type="component" value="Unassembled WGS sequence"/>
</dbReference>